<dbReference type="InterPro" id="IPR011644">
    <property type="entry name" value="Heme_NO-bd"/>
</dbReference>
<dbReference type="PROSITE" id="PS50125">
    <property type="entry name" value="GUANYLATE_CYCLASE_2"/>
    <property type="match status" value="1"/>
</dbReference>
<accession>A0A0N4ZBF0</accession>
<evidence type="ECO:0000256" key="6">
    <source>
        <dbReference type="ARBA" id="ARBA00022617"/>
    </source>
</evidence>
<dbReference type="CDD" id="cd07302">
    <property type="entry name" value="CHD"/>
    <property type="match status" value="1"/>
</dbReference>
<dbReference type="GO" id="GO:0020037">
    <property type="term" value="F:heme binding"/>
    <property type="evidence" value="ECO:0007669"/>
    <property type="project" value="InterPro"/>
</dbReference>
<dbReference type="GO" id="GO:0004383">
    <property type="term" value="F:guanylate cyclase activity"/>
    <property type="evidence" value="ECO:0007669"/>
    <property type="project" value="UniProtKB-EC"/>
</dbReference>
<proteinExistence type="predicted"/>
<protein>
    <recommendedName>
        <fullName evidence="4">guanylate cyclase</fullName>
        <ecNumber evidence="4">4.6.1.2</ecNumber>
    </recommendedName>
</protein>
<evidence type="ECO:0000256" key="11">
    <source>
        <dbReference type="ARBA" id="ARBA00023239"/>
    </source>
</evidence>
<comment type="catalytic activity">
    <reaction evidence="1">
        <text>GTP = 3',5'-cyclic GMP + diphosphate</text>
        <dbReference type="Rhea" id="RHEA:13665"/>
        <dbReference type="ChEBI" id="CHEBI:33019"/>
        <dbReference type="ChEBI" id="CHEBI:37565"/>
        <dbReference type="ChEBI" id="CHEBI:57746"/>
        <dbReference type="EC" id="4.6.1.2"/>
    </reaction>
</comment>
<evidence type="ECO:0000256" key="8">
    <source>
        <dbReference type="ARBA" id="ARBA00023004"/>
    </source>
</evidence>
<keyword evidence="6" id="KW-0349">Heme</keyword>
<dbReference type="Gene3D" id="3.30.70.1230">
    <property type="entry name" value="Nucleotide cyclase"/>
    <property type="match status" value="1"/>
</dbReference>
<keyword evidence="6" id="KW-0479">Metal-binding</keyword>
<evidence type="ECO:0000256" key="12">
    <source>
        <dbReference type="ARBA" id="ARBA00023293"/>
    </source>
</evidence>
<comment type="cofactor">
    <cofactor evidence="2">
        <name>heme</name>
        <dbReference type="ChEBI" id="CHEBI:30413"/>
    </cofactor>
</comment>
<feature type="domain" description="Guanylate cyclase" evidence="13">
    <location>
        <begin position="420"/>
        <end position="548"/>
    </location>
</feature>
<dbReference type="AlphaFoldDB" id="A0A0N4ZBF0"/>
<evidence type="ECO:0000256" key="5">
    <source>
        <dbReference type="ARBA" id="ARBA00022490"/>
    </source>
</evidence>
<dbReference type="PANTHER" id="PTHR45655:SF1">
    <property type="entry name" value="SOLUBLE GUANYLATE CYCLASE GCY-37"/>
    <property type="match status" value="1"/>
</dbReference>
<evidence type="ECO:0000313" key="15">
    <source>
        <dbReference type="WBParaSite" id="PTRK_0000486200.1"/>
    </source>
</evidence>
<dbReference type="SUPFAM" id="SSF55073">
    <property type="entry name" value="Nucleotide cyclase"/>
    <property type="match status" value="1"/>
</dbReference>
<evidence type="ECO:0000256" key="2">
    <source>
        <dbReference type="ARBA" id="ARBA00001971"/>
    </source>
</evidence>
<keyword evidence="8" id="KW-0408">Iron</keyword>
<dbReference type="Pfam" id="PF00211">
    <property type="entry name" value="Guanylate_cyc"/>
    <property type="match status" value="1"/>
</dbReference>
<keyword evidence="14" id="KW-1185">Reference proteome</keyword>
<comment type="subcellular location">
    <subcellularLocation>
        <location evidence="3">Cytoplasm</location>
    </subcellularLocation>
</comment>
<evidence type="ECO:0000256" key="10">
    <source>
        <dbReference type="ARBA" id="ARBA00023134"/>
    </source>
</evidence>
<dbReference type="Proteomes" id="UP000038045">
    <property type="component" value="Unplaced"/>
</dbReference>
<dbReference type="Pfam" id="PF07700">
    <property type="entry name" value="HNOB"/>
    <property type="match status" value="1"/>
</dbReference>
<dbReference type="PANTHER" id="PTHR45655">
    <property type="entry name" value="GUANYLATE CYCLASE SOLUBLE SUBUNIT BETA-2"/>
    <property type="match status" value="1"/>
</dbReference>
<dbReference type="InterPro" id="IPR011645">
    <property type="entry name" value="HNOB_dom_associated"/>
</dbReference>
<keyword evidence="11" id="KW-0456">Lyase</keyword>
<dbReference type="Gene3D" id="3.30.450.260">
    <property type="entry name" value="Haem NO binding associated domain"/>
    <property type="match status" value="1"/>
</dbReference>
<dbReference type="WBParaSite" id="PTRK_0000486200.1">
    <property type="protein sequence ID" value="PTRK_0000486200.1"/>
    <property type="gene ID" value="PTRK_0000486200"/>
</dbReference>
<evidence type="ECO:0000256" key="4">
    <source>
        <dbReference type="ARBA" id="ARBA00012202"/>
    </source>
</evidence>
<dbReference type="Gene3D" id="3.90.1520.10">
    <property type="entry name" value="H-NOX domain"/>
    <property type="match status" value="1"/>
</dbReference>
<keyword evidence="7" id="KW-0547">Nucleotide-binding</keyword>
<dbReference type="STRING" id="131310.A0A0N4ZBF0"/>
<dbReference type="Gene3D" id="6.10.250.780">
    <property type="match status" value="1"/>
</dbReference>
<dbReference type="SMART" id="SM00044">
    <property type="entry name" value="CYCc"/>
    <property type="match status" value="1"/>
</dbReference>
<dbReference type="Pfam" id="PF07701">
    <property type="entry name" value="HNOBA"/>
    <property type="match status" value="1"/>
</dbReference>
<sequence>MLGYIHMMVKEMIVKRCGIDVWNEMMGEFNIPKNFFQYDLSFKDETTFNFLEYVSKKVDLTLNEMMEYYGEYFGNYVINNGWDIILASVSDDLFGFLNTIASLHTFMGSLTFKNRLKGPSLYCEVKDDYTLILHYFSHRQGFEMMVKGLVTSLAKLVFDIDIKIVPERRDVEKINGHEYLYHITYMVTSIGNIKHLISPHRQPTNLSIKMNFPLSLRDFTNLFPTHICFNKFLEIEHVGEFLIKHFNIKNNSKINDIFKLVKPKGSELTFKWILSQLNTTFIVYLKQRFIRSGSKSVPPTRPVYLQGQMIVLGDGDYILFANSIHTNTVRELIASKMYLNDIPLHDTKRDVVLVNTSRSCENHLHRKLERQLESLQKITSELEEYKVKVANLLYGELPCQVADAMKNNLPVEEEIFDEVTCLMSVIENFNVIVNVSTPIELIELMVKFNEIYDSCVQKFNCYKVLSIADNVVVTCGVPNKNKMHSENILNLALALMWKMKEVRVSKINLPLILRIAIHSGSVVGGLLGTTRRRYCVLGETINEAKRLLASSKRGKIVVSGTTKLSILTSSDNSYDMEASGMIAVSKKHVLCTYYLKKNKDKSLWNILGVSGDNLYEDGYGMLNSNDDFKSWKKFLQILNRQERIINIMKGQKNTSFKLAVNRIRALKNNSTNGEETIESIDSGLLKDTIVNESSACSIS</sequence>
<dbReference type="EC" id="4.6.1.2" evidence="4"/>
<dbReference type="InterPro" id="IPR001054">
    <property type="entry name" value="A/G_cyclase"/>
</dbReference>
<dbReference type="GO" id="GO:0008074">
    <property type="term" value="C:guanylate cyclase complex, soluble"/>
    <property type="evidence" value="ECO:0007669"/>
    <property type="project" value="TreeGrafter"/>
</dbReference>
<dbReference type="InterPro" id="IPR042463">
    <property type="entry name" value="HNOB_dom_associated_sf"/>
</dbReference>
<keyword evidence="9" id="KW-0175">Coiled coil</keyword>
<reference evidence="15" key="1">
    <citation type="submission" date="2017-02" db="UniProtKB">
        <authorList>
            <consortium name="WormBaseParasite"/>
        </authorList>
    </citation>
    <scope>IDENTIFICATION</scope>
</reference>
<dbReference type="SUPFAM" id="SSF111126">
    <property type="entry name" value="Ligand-binding domain in the NO signalling and Golgi transport"/>
    <property type="match status" value="1"/>
</dbReference>
<keyword evidence="12" id="KW-0141">cGMP biosynthesis</keyword>
<evidence type="ECO:0000256" key="9">
    <source>
        <dbReference type="ARBA" id="ARBA00023054"/>
    </source>
</evidence>
<organism evidence="14 15">
    <name type="scientific">Parastrongyloides trichosuri</name>
    <name type="common">Possum-specific nematode worm</name>
    <dbReference type="NCBI Taxonomy" id="131310"/>
    <lineage>
        <taxon>Eukaryota</taxon>
        <taxon>Metazoa</taxon>
        <taxon>Ecdysozoa</taxon>
        <taxon>Nematoda</taxon>
        <taxon>Chromadorea</taxon>
        <taxon>Rhabditida</taxon>
        <taxon>Tylenchina</taxon>
        <taxon>Panagrolaimomorpha</taxon>
        <taxon>Strongyloidoidea</taxon>
        <taxon>Strongyloididae</taxon>
        <taxon>Parastrongyloides</taxon>
    </lineage>
</organism>
<keyword evidence="5" id="KW-0963">Cytoplasm</keyword>
<dbReference type="InterPro" id="IPR029787">
    <property type="entry name" value="Nucleotide_cyclase"/>
</dbReference>
<dbReference type="InterPro" id="IPR038158">
    <property type="entry name" value="H-NOX_domain_sf"/>
</dbReference>
<evidence type="ECO:0000256" key="7">
    <source>
        <dbReference type="ARBA" id="ARBA00022741"/>
    </source>
</evidence>
<dbReference type="GO" id="GO:0070482">
    <property type="term" value="P:response to oxygen levels"/>
    <property type="evidence" value="ECO:0007669"/>
    <property type="project" value="TreeGrafter"/>
</dbReference>
<evidence type="ECO:0000256" key="3">
    <source>
        <dbReference type="ARBA" id="ARBA00004496"/>
    </source>
</evidence>
<name>A0A0N4ZBF0_PARTI</name>
<dbReference type="GO" id="GO:0019934">
    <property type="term" value="P:cGMP-mediated signaling"/>
    <property type="evidence" value="ECO:0007669"/>
    <property type="project" value="TreeGrafter"/>
</dbReference>
<evidence type="ECO:0000256" key="1">
    <source>
        <dbReference type="ARBA" id="ARBA00001436"/>
    </source>
</evidence>
<evidence type="ECO:0000259" key="13">
    <source>
        <dbReference type="PROSITE" id="PS50125"/>
    </source>
</evidence>
<dbReference type="InterPro" id="IPR024096">
    <property type="entry name" value="NO_sig/Golgi_transp_ligand-bd"/>
</dbReference>
<dbReference type="GO" id="GO:0005525">
    <property type="term" value="F:GTP binding"/>
    <property type="evidence" value="ECO:0007669"/>
    <property type="project" value="UniProtKB-KW"/>
</dbReference>
<keyword evidence="10" id="KW-0342">GTP-binding</keyword>
<evidence type="ECO:0000313" key="14">
    <source>
        <dbReference type="Proteomes" id="UP000038045"/>
    </source>
</evidence>